<dbReference type="Proteomes" id="UP000216998">
    <property type="component" value="Unassembled WGS sequence"/>
</dbReference>
<dbReference type="InterPro" id="IPR014729">
    <property type="entry name" value="Rossmann-like_a/b/a_fold"/>
</dbReference>
<name>A0A255Z177_9PROT</name>
<organism evidence="5 6">
    <name type="scientific">Niveispirillum lacus</name>
    <dbReference type="NCBI Taxonomy" id="1981099"/>
    <lineage>
        <taxon>Bacteria</taxon>
        <taxon>Pseudomonadati</taxon>
        <taxon>Pseudomonadota</taxon>
        <taxon>Alphaproteobacteria</taxon>
        <taxon>Rhodospirillales</taxon>
        <taxon>Azospirillaceae</taxon>
        <taxon>Niveispirillum</taxon>
    </lineage>
</organism>
<gene>
    <name evidence="5" type="ORF">CHU95_11455</name>
</gene>
<protein>
    <recommendedName>
        <fullName evidence="4">UspA domain-containing protein</fullName>
    </recommendedName>
</protein>
<feature type="domain" description="UspA" evidence="4">
    <location>
        <begin position="139"/>
        <end position="282"/>
    </location>
</feature>
<keyword evidence="3" id="KW-0067">ATP-binding</keyword>
<dbReference type="PANTHER" id="PTHR46268">
    <property type="entry name" value="STRESS RESPONSE PROTEIN NHAX"/>
    <property type="match status" value="1"/>
</dbReference>
<dbReference type="OrthoDB" id="5564966at2"/>
<keyword evidence="6" id="KW-1185">Reference proteome</keyword>
<evidence type="ECO:0000256" key="2">
    <source>
        <dbReference type="ARBA" id="ARBA00022741"/>
    </source>
</evidence>
<dbReference type="InterPro" id="IPR006015">
    <property type="entry name" value="Universal_stress_UspA"/>
</dbReference>
<comment type="caution">
    <text evidence="5">The sequence shown here is derived from an EMBL/GenBank/DDBJ whole genome shotgun (WGS) entry which is preliminary data.</text>
</comment>
<evidence type="ECO:0000259" key="4">
    <source>
        <dbReference type="Pfam" id="PF00582"/>
    </source>
</evidence>
<feature type="domain" description="UspA" evidence="4">
    <location>
        <begin position="1"/>
        <end position="131"/>
    </location>
</feature>
<dbReference type="Gene3D" id="3.40.50.620">
    <property type="entry name" value="HUPs"/>
    <property type="match status" value="2"/>
</dbReference>
<dbReference type="PRINTS" id="PR01438">
    <property type="entry name" value="UNVRSLSTRESS"/>
</dbReference>
<dbReference type="GO" id="GO:0005524">
    <property type="term" value="F:ATP binding"/>
    <property type="evidence" value="ECO:0007669"/>
    <property type="project" value="UniProtKB-KW"/>
</dbReference>
<dbReference type="CDD" id="cd00293">
    <property type="entry name" value="USP-like"/>
    <property type="match status" value="2"/>
</dbReference>
<accession>A0A255Z177</accession>
<dbReference type="EMBL" id="NOXU01000028">
    <property type="protein sequence ID" value="OYQ34655.1"/>
    <property type="molecule type" value="Genomic_DNA"/>
</dbReference>
<dbReference type="Pfam" id="PF00582">
    <property type="entry name" value="Usp"/>
    <property type="match status" value="2"/>
</dbReference>
<proteinExistence type="inferred from homology"/>
<dbReference type="SUPFAM" id="SSF52402">
    <property type="entry name" value="Adenine nucleotide alpha hydrolases-like"/>
    <property type="match status" value="2"/>
</dbReference>
<dbReference type="AlphaFoldDB" id="A0A255Z177"/>
<evidence type="ECO:0000256" key="1">
    <source>
        <dbReference type="ARBA" id="ARBA00008791"/>
    </source>
</evidence>
<comment type="similarity">
    <text evidence="1">Belongs to the universal stress protein A family.</text>
</comment>
<dbReference type="InterPro" id="IPR006016">
    <property type="entry name" value="UspA"/>
</dbReference>
<evidence type="ECO:0000256" key="3">
    <source>
        <dbReference type="ARBA" id="ARBA00022840"/>
    </source>
</evidence>
<reference evidence="5 6" key="1">
    <citation type="submission" date="2017-07" db="EMBL/GenBank/DDBJ databases">
        <title>Niveispirillum cyanobacteriorum sp. nov., isolated from cyanobacterial aggregates in a eutrophic lake.</title>
        <authorList>
            <person name="Cai H."/>
        </authorList>
    </citation>
    <scope>NUCLEOTIDE SEQUENCE [LARGE SCALE GENOMIC DNA]</scope>
    <source>
        <strain evidence="6">TH1-14</strain>
    </source>
</reference>
<sequence length="287" mass="30891">MKHIMVATDLSERSDRALRRATLLARQWDADITLVNAVDEDRPRRIVEEERREALSLLQDMAATLRNIDGVRCKVEVVLGEPSQAIIQVAAAMAPDLLVIGPHRRQLFRDIFIGTTAERTIRAASCPVLMVNAAPAAPYRHVLLTTDLSDGSRAAIAAYAGLGIAGTVAHSILHVFDAPLLGLALPAAMDERDRRLYIEEEGQKAALALETFCASTAVGSAKCFLRYEQTTAKHEILSGAADVHADLIVLATHGKSGLQKLLLGSVTEQVLRDAAVDVLAIPPATAI</sequence>
<dbReference type="PANTHER" id="PTHR46268:SF27">
    <property type="entry name" value="UNIVERSAL STRESS PROTEIN RV2623"/>
    <property type="match status" value="1"/>
</dbReference>
<evidence type="ECO:0000313" key="5">
    <source>
        <dbReference type="EMBL" id="OYQ34655.1"/>
    </source>
</evidence>
<keyword evidence="2" id="KW-0547">Nucleotide-binding</keyword>
<evidence type="ECO:0000313" key="6">
    <source>
        <dbReference type="Proteomes" id="UP000216998"/>
    </source>
</evidence>